<gene>
    <name evidence="2" type="ORF">AVDCRST_MAG93-2814</name>
</gene>
<evidence type="ECO:0000313" key="2">
    <source>
        <dbReference type="EMBL" id="CAA9274526.1"/>
    </source>
</evidence>
<reference evidence="2" key="1">
    <citation type="submission" date="2020-02" db="EMBL/GenBank/DDBJ databases">
        <authorList>
            <person name="Meier V. D."/>
        </authorList>
    </citation>
    <scope>NUCLEOTIDE SEQUENCE</scope>
    <source>
        <strain evidence="2">AVDCRST_MAG93</strain>
    </source>
</reference>
<dbReference type="SUPFAM" id="SSF52540">
    <property type="entry name" value="P-loop containing nucleoside triphosphate hydrolases"/>
    <property type="match status" value="1"/>
</dbReference>
<feature type="non-terminal residue" evidence="2">
    <location>
        <position position="441"/>
    </location>
</feature>
<dbReference type="SUPFAM" id="SSF88697">
    <property type="entry name" value="PUA domain-like"/>
    <property type="match status" value="1"/>
</dbReference>
<accession>A0A6J4JCQ8</accession>
<name>A0A6J4JCQ8_9CHLR</name>
<dbReference type="EMBL" id="CADCTR010000965">
    <property type="protein sequence ID" value="CAA9274526.1"/>
    <property type="molecule type" value="Genomic_DNA"/>
</dbReference>
<feature type="region of interest" description="Disordered" evidence="1">
    <location>
        <begin position="223"/>
        <end position="249"/>
    </location>
</feature>
<dbReference type="Gene3D" id="3.40.50.300">
    <property type="entry name" value="P-loop containing nucleotide triphosphate hydrolases"/>
    <property type="match status" value="1"/>
</dbReference>
<sequence>MSDDRLSRLVAQFVADVQKPGPTRDEAHRLARRVVSAGELLTEERIPTLKEDELRGFFDQIDATGFVFKFDDMLGASGINGMRAALLSLVLRAAQGPLDNQLRIAFPIEGSGAGPAVISQIASARFPQQHWPYSPNRELDLLQNVVGLAATVALRMSYTQAGPHLQNLRQRLVEAGLKSANYLTVDQFLWWAYGRQQTEPQAWLFPANADHYHSVAQLHSARPGSESTSAIRRAARAPRPPHNGKEPHEGDIAVLWQTGKSEGIVAAGLIISEPVNEVANLRFTHVLEQCISSTELRRNAVLKSLEVLTTSSPPSYPLTSDQWTEIRKLMTLGPDAPPLNSTNAIATSLAQQGLHFTPWQIGTYYTALQTKGFVILSGISGTGKTKLAQHFAEMLPRPATTSLEIADETISITVQPSMLKYKDLVIPVRAAQHFDPPPPGV</sequence>
<organism evidence="2">
    <name type="scientific">uncultured Chloroflexia bacterium</name>
    <dbReference type="NCBI Taxonomy" id="1672391"/>
    <lineage>
        <taxon>Bacteria</taxon>
        <taxon>Bacillati</taxon>
        <taxon>Chloroflexota</taxon>
        <taxon>Chloroflexia</taxon>
        <taxon>environmental samples</taxon>
    </lineage>
</organism>
<dbReference type="InterPro" id="IPR015947">
    <property type="entry name" value="PUA-like_sf"/>
</dbReference>
<evidence type="ECO:0000256" key="1">
    <source>
        <dbReference type="SAM" id="MobiDB-lite"/>
    </source>
</evidence>
<protein>
    <submittedName>
        <fullName evidence="2">Uncharacterized protein</fullName>
    </submittedName>
</protein>
<dbReference type="Gene3D" id="3.10.590.10">
    <property type="entry name" value="ph1033 like domains"/>
    <property type="match status" value="1"/>
</dbReference>
<dbReference type="InterPro" id="IPR027417">
    <property type="entry name" value="P-loop_NTPase"/>
</dbReference>
<proteinExistence type="predicted"/>
<dbReference type="AlphaFoldDB" id="A0A6J4JCQ8"/>